<name>A0A1H4UHT7_TSUTY</name>
<keyword evidence="3" id="KW-1185">Reference proteome</keyword>
<dbReference type="EMBL" id="FNSA01000003">
    <property type="protein sequence ID" value="SEC67851.1"/>
    <property type="molecule type" value="Genomic_DNA"/>
</dbReference>
<keyword evidence="1" id="KW-1133">Transmembrane helix</keyword>
<dbReference type="AlphaFoldDB" id="A0A1H4UHT7"/>
<dbReference type="Proteomes" id="UP000182241">
    <property type="component" value="Unassembled WGS sequence"/>
</dbReference>
<reference evidence="3" key="1">
    <citation type="submission" date="2016-10" db="EMBL/GenBank/DDBJ databases">
        <authorList>
            <person name="Varghese N."/>
            <person name="Submissions S."/>
        </authorList>
    </citation>
    <scope>NUCLEOTIDE SEQUENCE [LARGE SCALE GENOMIC DNA]</scope>
    <source>
        <strain evidence="3">DSM 44234</strain>
    </source>
</reference>
<keyword evidence="1" id="KW-0812">Transmembrane</keyword>
<sequence length="81" mass="8304">MRTTPNTAHALARAAHDAELPADLLGTALILLSALGGVFLTPALYPLFPLALVLPVVVRLIGGAARGADLADPRALREIAA</sequence>
<dbReference type="STRING" id="57704.SAMN04489793_2895"/>
<feature type="transmembrane region" description="Helical" evidence="1">
    <location>
        <begin position="20"/>
        <end position="41"/>
    </location>
</feature>
<organism evidence="2 3">
    <name type="scientific">Tsukamurella tyrosinosolvens</name>
    <dbReference type="NCBI Taxonomy" id="57704"/>
    <lineage>
        <taxon>Bacteria</taxon>
        <taxon>Bacillati</taxon>
        <taxon>Actinomycetota</taxon>
        <taxon>Actinomycetes</taxon>
        <taxon>Mycobacteriales</taxon>
        <taxon>Tsukamurellaceae</taxon>
        <taxon>Tsukamurella</taxon>
    </lineage>
</organism>
<proteinExistence type="predicted"/>
<evidence type="ECO:0000256" key="1">
    <source>
        <dbReference type="SAM" id="Phobius"/>
    </source>
</evidence>
<protein>
    <submittedName>
        <fullName evidence="2">Uncharacterized protein</fullName>
    </submittedName>
</protein>
<gene>
    <name evidence="2" type="ORF">SAMN04489793_2895</name>
</gene>
<dbReference type="RefSeq" id="WP_068741707.1">
    <property type="nucleotide sequence ID" value="NZ_FNSA01000003.1"/>
</dbReference>
<keyword evidence="1" id="KW-0472">Membrane</keyword>
<feature type="transmembrane region" description="Helical" evidence="1">
    <location>
        <begin position="47"/>
        <end position="68"/>
    </location>
</feature>
<accession>A0A1H4UHT7</accession>
<evidence type="ECO:0000313" key="2">
    <source>
        <dbReference type="EMBL" id="SEC67851.1"/>
    </source>
</evidence>
<evidence type="ECO:0000313" key="3">
    <source>
        <dbReference type="Proteomes" id="UP000182241"/>
    </source>
</evidence>